<keyword evidence="1 3" id="KW-0808">Transferase</keyword>
<gene>
    <name evidence="3" type="ORF">M104_1234</name>
</gene>
<evidence type="ECO:0000259" key="2">
    <source>
        <dbReference type="Pfam" id="PF00534"/>
    </source>
</evidence>
<dbReference type="Proteomes" id="UP000022433">
    <property type="component" value="Unassembled WGS sequence"/>
</dbReference>
<dbReference type="GO" id="GO:0009103">
    <property type="term" value="P:lipopolysaccharide biosynthetic process"/>
    <property type="evidence" value="ECO:0007669"/>
    <property type="project" value="TreeGrafter"/>
</dbReference>
<name>A0AAN4N1Z0_BACFG</name>
<dbReference type="PANTHER" id="PTHR46401">
    <property type="entry name" value="GLYCOSYLTRANSFERASE WBBK-RELATED"/>
    <property type="match status" value="1"/>
</dbReference>
<dbReference type="GO" id="GO:0016757">
    <property type="term" value="F:glycosyltransferase activity"/>
    <property type="evidence" value="ECO:0007669"/>
    <property type="project" value="InterPro"/>
</dbReference>
<evidence type="ECO:0000313" key="4">
    <source>
        <dbReference type="Proteomes" id="UP000022433"/>
    </source>
</evidence>
<evidence type="ECO:0000313" key="3">
    <source>
        <dbReference type="EMBL" id="EYA15564.1"/>
    </source>
</evidence>
<accession>A0AAN4N1Z0</accession>
<proteinExistence type="predicted"/>
<dbReference type="Gene3D" id="3.40.50.2000">
    <property type="entry name" value="Glycogen Phosphorylase B"/>
    <property type="match status" value="1"/>
</dbReference>
<organism evidence="3 4">
    <name type="scientific">Bacteroides fragilis str. 1007-1-F #10</name>
    <dbReference type="NCBI Taxonomy" id="1339295"/>
    <lineage>
        <taxon>Bacteria</taxon>
        <taxon>Pseudomonadati</taxon>
        <taxon>Bacteroidota</taxon>
        <taxon>Bacteroidia</taxon>
        <taxon>Bacteroidales</taxon>
        <taxon>Bacteroidaceae</taxon>
        <taxon>Bacteroides</taxon>
    </lineage>
</organism>
<dbReference type="PANTHER" id="PTHR46401:SF2">
    <property type="entry name" value="GLYCOSYLTRANSFERASE WBBK-RELATED"/>
    <property type="match status" value="1"/>
</dbReference>
<sequence length="400" mass="46551">MNEFNILFLGCFYPHYCLEDILTNTKGKCQFAADKLQWALIDGFIQNEVNLELLSFPVISTYPVGYKKIYFRGGNFVYKDIKGYCASFLNLPFIKFFCDDLSAKIKKWYFSTSGKKCLFVYSLQVNLMRVALKMKKKFPDLHLCIIIPDLPEYMGCSKFYKFIGARKVEIDFIYNNINKFDSFVLLSKHMVDKLNIQHSRYTVVEGIFSGEIKLPINKLEQKEKVILYTGNINRKYGIKELVDAFMQIPGLEYRLWIRGDGELMKYVIEKSRVDMRIKYLAKVTQDELVLLQQKATLLINPISNKEEITKYFFPSKTMDYLASGTPTLMYRLECLPQEYTDYLYFIPNGGIDAIKEAIIKVCEKSPIELEILAKSAADFIIKYKNPRLQVLKILNVINSN</sequence>
<comment type="caution">
    <text evidence="3">The sequence shown here is derived from an EMBL/GenBank/DDBJ whole genome shotgun (WGS) entry which is preliminary data.</text>
</comment>
<dbReference type="RefSeq" id="WP_009291708.1">
    <property type="nucleotide sequence ID" value="NZ_JGEA01000015.1"/>
</dbReference>
<dbReference type="EMBL" id="JGEA01000015">
    <property type="protein sequence ID" value="EYA15564.1"/>
    <property type="molecule type" value="Genomic_DNA"/>
</dbReference>
<dbReference type="InterPro" id="IPR001296">
    <property type="entry name" value="Glyco_trans_1"/>
</dbReference>
<feature type="domain" description="Glycosyl transferase family 1" evidence="2">
    <location>
        <begin position="216"/>
        <end position="367"/>
    </location>
</feature>
<protein>
    <submittedName>
        <fullName evidence="3">Glycosyl transferases group 1 family protein</fullName>
    </submittedName>
</protein>
<dbReference type="SUPFAM" id="SSF53756">
    <property type="entry name" value="UDP-Glycosyltransferase/glycogen phosphorylase"/>
    <property type="match status" value="1"/>
</dbReference>
<reference evidence="3 4" key="1">
    <citation type="submission" date="2014-02" db="EMBL/GenBank/DDBJ databases">
        <authorList>
            <person name="Sears C."/>
            <person name="Carroll K."/>
            <person name="Sack B.R."/>
            <person name="Qadri F."/>
            <person name="Myers L.L."/>
            <person name="Chung G.-T."/>
            <person name="Escheverria P."/>
            <person name="Fraser C.M."/>
            <person name="Sadzewicz L."/>
            <person name="Shefchek K.A."/>
            <person name="Tallon L."/>
            <person name="Das S.P."/>
            <person name="Daugherty S."/>
            <person name="Mongodin E.F."/>
        </authorList>
    </citation>
    <scope>NUCLEOTIDE SEQUENCE [LARGE SCALE GENOMIC DNA]</scope>
    <source>
        <strain evidence="3 4">1007-1-F #10</strain>
    </source>
</reference>
<evidence type="ECO:0000256" key="1">
    <source>
        <dbReference type="ARBA" id="ARBA00022679"/>
    </source>
</evidence>
<dbReference type="AlphaFoldDB" id="A0AAN4N1Z0"/>
<dbReference type="Pfam" id="PF00534">
    <property type="entry name" value="Glycos_transf_1"/>
    <property type="match status" value="1"/>
</dbReference>